<organism evidence="2 3">
    <name type="scientific">Solibaculum intestinale</name>
    <dbReference type="NCBI Taxonomy" id="3133165"/>
    <lineage>
        <taxon>Bacteria</taxon>
        <taxon>Bacillati</taxon>
        <taxon>Bacillota</taxon>
        <taxon>Clostridia</taxon>
        <taxon>Eubacteriales</taxon>
        <taxon>Oscillospiraceae</taxon>
        <taxon>Solibaculum</taxon>
    </lineage>
</organism>
<keyword evidence="3" id="KW-1185">Reference proteome</keyword>
<dbReference type="RefSeq" id="WP_349220295.1">
    <property type="nucleotide sequence ID" value="NZ_JBBMFD010000021.1"/>
</dbReference>
<gene>
    <name evidence="2" type="ORF">WMO26_10660</name>
</gene>
<name>A0ABV1E3S4_9FIRM</name>
<feature type="transmembrane region" description="Helical" evidence="1">
    <location>
        <begin position="119"/>
        <end position="136"/>
    </location>
</feature>
<feature type="transmembrane region" description="Helical" evidence="1">
    <location>
        <begin position="95"/>
        <end position="113"/>
    </location>
</feature>
<evidence type="ECO:0000313" key="2">
    <source>
        <dbReference type="EMBL" id="MEQ2441287.1"/>
    </source>
</evidence>
<feature type="transmembrane region" description="Helical" evidence="1">
    <location>
        <begin position="62"/>
        <end position="83"/>
    </location>
</feature>
<evidence type="ECO:0000313" key="3">
    <source>
        <dbReference type="Proteomes" id="UP001489509"/>
    </source>
</evidence>
<reference evidence="2 3" key="1">
    <citation type="submission" date="2024-03" db="EMBL/GenBank/DDBJ databases">
        <title>Human intestinal bacterial collection.</title>
        <authorList>
            <person name="Pauvert C."/>
            <person name="Hitch T.C.A."/>
            <person name="Clavel T."/>
        </authorList>
    </citation>
    <scope>NUCLEOTIDE SEQUENCE [LARGE SCALE GENOMIC DNA]</scope>
    <source>
        <strain evidence="2 3">CLA-JM-H44</strain>
    </source>
</reference>
<protein>
    <submittedName>
        <fullName evidence="2">Uncharacterized protein</fullName>
    </submittedName>
</protein>
<keyword evidence="1" id="KW-0472">Membrane</keyword>
<sequence length="138" mass="14646">MKKLQGKGRTAALWTAAAATAAAIVLMALPIGAVLTFAAGPQEWIERCYSYFDIGVLGMSGNGFPFLTACMSVLLLLWVVWHAVWRKNPGIDGRLVKLLSVVCVVTSVLGLFLLSFSPVGYGISALLAATSVLLFLSI</sequence>
<dbReference type="EMBL" id="JBBMFD010000021">
    <property type="protein sequence ID" value="MEQ2441287.1"/>
    <property type="molecule type" value="Genomic_DNA"/>
</dbReference>
<proteinExistence type="predicted"/>
<evidence type="ECO:0000256" key="1">
    <source>
        <dbReference type="SAM" id="Phobius"/>
    </source>
</evidence>
<keyword evidence="1" id="KW-1133">Transmembrane helix</keyword>
<dbReference type="Proteomes" id="UP001489509">
    <property type="component" value="Unassembled WGS sequence"/>
</dbReference>
<keyword evidence="1" id="KW-0812">Transmembrane</keyword>
<accession>A0ABV1E3S4</accession>
<comment type="caution">
    <text evidence="2">The sequence shown here is derived from an EMBL/GenBank/DDBJ whole genome shotgun (WGS) entry which is preliminary data.</text>
</comment>